<feature type="transmembrane region" description="Helical" evidence="5">
    <location>
        <begin position="154"/>
        <end position="171"/>
    </location>
</feature>
<gene>
    <name evidence="6" type="ORF">B0I35DRAFT_477935</name>
</gene>
<feature type="transmembrane region" description="Helical" evidence="5">
    <location>
        <begin position="47"/>
        <end position="67"/>
    </location>
</feature>
<protein>
    <submittedName>
        <fullName evidence="6">Peroxisomal biogenesis factor 11</fullName>
    </submittedName>
</protein>
<keyword evidence="7" id="KW-1185">Reference proteome</keyword>
<evidence type="ECO:0000256" key="4">
    <source>
        <dbReference type="ARBA" id="ARBA00046271"/>
    </source>
</evidence>
<evidence type="ECO:0000256" key="1">
    <source>
        <dbReference type="ARBA" id="ARBA00022593"/>
    </source>
</evidence>
<reference evidence="6" key="1">
    <citation type="journal article" date="2021" name="Nat. Commun.">
        <title>Genetic determinants of endophytism in the Arabidopsis root mycobiome.</title>
        <authorList>
            <person name="Mesny F."/>
            <person name="Miyauchi S."/>
            <person name="Thiergart T."/>
            <person name="Pickel B."/>
            <person name="Atanasova L."/>
            <person name="Karlsson M."/>
            <person name="Huettel B."/>
            <person name="Barry K.W."/>
            <person name="Haridas S."/>
            <person name="Chen C."/>
            <person name="Bauer D."/>
            <person name="Andreopoulos W."/>
            <person name="Pangilinan J."/>
            <person name="LaButti K."/>
            <person name="Riley R."/>
            <person name="Lipzen A."/>
            <person name="Clum A."/>
            <person name="Drula E."/>
            <person name="Henrissat B."/>
            <person name="Kohler A."/>
            <person name="Grigoriev I.V."/>
            <person name="Martin F.M."/>
            <person name="Hacquard S."/>
        </authorList>
    </citation>
    <scope>NUCLEOTIDE SEQUENCE</scope>
    <source>
        <strain evidence="6">MPI-CAGE-CH-0235</strain>
    </source>
</reference>
<dbReference type="Pfam" id="PF05648">
    <property type="entry name" value="PEX11"/>
    <property type="match status" value="1"/>
</dbReference>
<proteinExistence type="predicted"/>
<evidence type="ECO:0000313" key="6">
    <source>
        <dbReference type="EMBL" id="KAH7319597.1"/>
    </source>
</evidence>
<dbReference type="GO" id="GO:0016559">
    <property type="term" value="P:peroxisome fission"/>
    <property type="evidence" value="ECO:0007669"/>
    <property type="project" value="InterPro"/>
</dbReference>
<dbReference type="PANTHER" id="PTHR12652">
    <property type="entry name" value="PEROXISOMAL BIOGENESIS FACTOR 11"/>
    <property type="match status" value="1"/>
</dbReference>
<evidence type="ECO:0000256" key="5">
    <source>
        <dbReference type="SAM" id="Phobius"/>
    </source>
</evidence>
<sequence length="273" mass="30206">MTDAEFTPLRRFIKFSTDAYGLERILRLFQACLGLAAAYILPNWSSLLLLSSIFRPLNIPGSLVILARLQSQIGIIRRTIRVFRFLDAFLAAYTLSTSTSTLSLTVSLDIFSNMSNGMYLLLETITIIDALNIPGLCIWEAGYSNVLRMEAQRSWLLALVSGGLAAAIRLAHARAERQAILTKKALLDKEDKDESGEKEKQTKIAEQQALKLQQLNMQTQALGRKIIANMIDILLPGSVIGWTPVSPGTVSLATFITTFITGYDVWVKLNGPK</sequence>
<keyword evidence="2 5" id="KW-0472">Membrane</keyword>
<evidence type="ECO:0000256" key="2">
    <source>
        <dbReference type="ARBA" id="ARBA00023136"/>
    </source>
</evidence>
<dbReference type="Proteomes" id="UP000813444">
    <property type="component" value="Unassembled WGS sequence"/>
</dbReference>
<dbReference type="GO" id="GO:0005778">
    <property type="term" value="C:peroxisomal membrane"/>
    <property type="evidence" value="ECO:0007669"/>
    <property type="project" value="UniProtKB-SubCell"/>
</dbReference>
<keyword evidence="5" id="KW-0812">Transmembrane</keyword>
<feature type="transmembrane region" description="Helical" evidence="5">
    <location>
        <begin position="88"/>
        <end position="111"/>
    </location>
</feature>
<keyword evidence="3" id="KW-0576">Peroxisome</keyword>
<dbReference type="PANTHER" id="PTHR12652:SF23">
    <property type="entry name" value="MICROBODY (PEROXISOME) PROLIFERATION PROTEIN PEROXIN 11B (EUROFUNG)"/>
    <property type="match status" value="1"/>
</dbReference>
<keyword evidence="1" id="KW-0962">Peroxisome biogenesis</keyword>
<feature type="transmembrane region" description="Helical" evidence="5">
    <location>
        <begin position="21"/>
        <end position="41"/>
    </location>
</feature>
<organism evidence="6 7">
    <name type="scientific">Stachybotrys elegans</name>
    <dbReference type="NCBI Taxonomy" id="80388"/>
    <lineage>
        <taxon>Eukaryota</taxon>
        <taxon>Fungi</taxon>
        <taxon>Dikarya</taxon>
        <taxon>Ascomycota</taxon>
        <taxon>Pezizomycotina</taxon>
        <taxon>Sordariomycetes</taxon>
        <taxon>Hypocreomycetidae</taxon>
        <taxon>Hypocreales</taxon>
        <taxon>Stachybotryaceae</taxon>
        <taxon>Stachybotrys</taxon>
    </lineage>
</organism>
<evidence type="ECO:0000256" key="3">
    <source>
        <dbReference type="ARBA" id="ARBA00023140"/>
    </source>
</evidence>
<accession>A0A8K0WSS5</accession>
<dbReference type="EMBL" id="JAGPNK010000006">
    <property type="protein sequence ID" value="KAH7319597.1"/>
    <property type="molecule type" value="Genomic_DNA"/>
</dbReference>
<dbReference type="OrthoDB" id="3636394at2759"/>
<dbReference type="AlphaFoldDB" id="A0A8K0WSS5"/>
<evidence type="ECO:0000313" key="7">
    <source>
        <dbReference type="Proteomes" id="UP000813444"/>
    </source>
</evidence>
<comment type="subcellular location">
    <subcellularLocation>
        <location evidence="4">Peroxisome membrane</location>
    </subcellularLocation>
</comment>
<name>A0A8K0WSS5_9HYPO</name>
<comment type="caution">
    <text evidence="6">The sequence shown here is derived from an EMBL/GenBank/DDBJ whole genome shotgun (WGS) entry which is preliminary data.</text>
</comment>
<dbReference type="InterPro" id="IPR008733">
    <property type="entry name" value="PEX11"/>
</dbReference>
<keyword evidence="5" id="KW-1133">Transmembrane helix</keyword>